<accession>A0A158KR38</accession>
<dbReference type="Proteomes" id="UP000054925">
    <property type="component" value="Unassembled WGS sequence"/>
</dbReference>
<name>A0A158KR38_9BURK</name>
<organism evidence="1 2">
    <name type="scientific">Caballeronia terrestris</name>
    <dbReference type="NCBI Taxonomy" id="1226301"/>
    <lineage>
        <taxon>Bacteria</taxon>
        <taxon>Pseudomonadati</taxon>
        <taxon>Pseudomonadota</taxon>
        <taxon>Betaproteobacteria</taxon>
        <taxon>Burkholderiales</taxon>
        <taxon>Burkholderiaceae</taxon>
        <taxon>Caballeronia</taxon>
    </lineage>
</organism>
<proteinExistence type="predicted"/>
<keyword evidence="2" id="KW-1185">Reference proteome</keyword>
<evidence type="ECO:0000313" key="2">
    <source>
        <dbReference type="Proteomes" id="UP000054925"/>
    </source>
</evidence>
<reference evidence="1" key="1">
    <citation type="submission" date="2016-01" db="EMBL/GenBank/DDBJ databases">
        <authorList>
            <person name="Peeters C."/>
        </authorList>
    </citation>
    <scope>NUCLEOTIDE SEQUENCE [LARGE SCALE GENOMIC DNA]</scope>
    <source>
        <strain evidence="1">LMG 22937</strain>
    </source>
</reference>
<dbReference type="EMBL" id="FCOL02000101">
    <property type="protein sequence ID" value="SAL83608.1"/>
    <property type="molecule type" value="Genomic_DNA"/>
</dbReference>
<evidence type="ECO:0000313" key="1">
    <source>
        <dbReference type="EMBL" id="SAL83608.1"/>
    </source>
</evidence>
<protein>
    <submittedName>
        <fullName evidence="1">Uncharacterized protein</fullName>
    </submittedName>
</protein>
<dbReference type="AlphaFoldDB" id="A0A158KR38"/>
<gene>
    <name evidence="1" type="ORF">AWB67_06453</name>
</gene>
<comment type="caution">
    <text evidence="1">The sequence shown here is derived from an EMBL/GenBank/DDBJ whole genome shotgun (WGS) entry which is preliminary data.</text>
</comment>
<sequence>MCYYNASSTQRNRLPHWKRSTPILKFESKAMNLFMPFRKYGMTPDSCFHGSLSMDS</sequence>